<organism evidence="1 2">
    <name type="scientific">Arctium lappa</name>
    <name type="common">Greater burdock</name>
    <name type="synonym">Lappa major</name>
    <dbReference type="NCBI Taxonomy" id="4217"/>
    <lineage>
        <taxon>Eukaryota</taxon>
        <taxon>Viridiplantae</taxon>
        <taxon>Streptophyta</taxon>
        <taxon>Embryophyta</taxon>
        <taxon>Tracheophyta</taxon>
        <taxon>Spermatophyta</taxon>
        <taxon>Magnoliopsida</taxon>
        <taxon>eudicotyledons</taxon>
        <taxon>Gunneridae</taxon>
        <taxon>Pentapetalae</taxon>
        <taxon>asterids</taxon>
        <taxon>campanulids</taxon>
        <taxon>Asterales</taxon>
        <taxon>Asteraceae</taxon>
        <taxon>Carduoideae</taxon>
        <taxon>Cardueae</taxon>
        <taxon>Arctiinae</taxon>
        <taxon>Arctium</taxon>
    </lineage>
</organism>
<gene>
    <name evidence="1" type="ORF">L6452_18824</name>
</gene>
<dbReference type="Proteomes" id="UP001055879">
    <property type="component" value="Linkage Group LG05"/>
</dbReference>
<dbReference type="EMBL" id="CM042051">
    <property type="protein sequence ID" value="KAI3730148.1"/>
    <property type="molecule type" value="Genomic_DNA"/>
</dbReference>
<evidence type="ECO:0000313" key="1">
    <source>
        <dbReference type="EMBL" id="KAI3730148.1"/>
    </source>
</evidence>
<reference evidence="1 2" key="2">
    <citation type="journal article" date="2022" name="Mol. Ecol. Resour.">
        <title>The genomes of chicory, endive, great burdock and yacon provide insights into Asteraceae paleo-polyploidization history and plant inulin production.</title>
        <authorList>
            <person name="Fan W."/>
            <person name="Wang S."/>
            <person name="Wang H."/>
            <person name="Wang A."/>
            <person name="Jiang F."/>
            <person name="Liu H."/>
            <person name="Zhao H."/>
            <person name="Xu D."/>
            <person name="Zhang Y."/>
        </authorList>
    </citation>
    <scope>NUCLEOTIDE SEQUENCE [LARGE SCALE GENOMIC DNA]</scope>
    <source>
        <strain evidence="2">cv. Niubang</strain>
    </source>
</reference>
<evidence type="ECO:0000313" key="2">
    <source>
        <dbReference type="Proteomes" id="UP001055879"/>
    </source>
</evidence>
<keyword evidence="2" id="KW-1185">Reference proteome</keyword>
<accession>A0ACB9C7A3</accession>
<sequence>MLIDPNYYITPFFNPNTTASSPPIWKRRTLHARQQQTSQNHRPFPIAGFLSSPSFFSIRTCFLLVRFLARFLFRYAFCWVDFTASVVIFF</sequence>
<comment type="caution">
    <text evidence="1">The sequence shown here is derived from an EMBL/GenBank/DDBJ whole genome shotgun (WGS) entry which is preliminary data.</text>
</comment>
<name>A0ACB9C7A3_ARCLA</name>
<reference evidence="2" key="1">
    <citation type="journal article" date="2022" name="Mol. Ecol. Resour.">
        <title>The genomes of chicory, endive, great burdock and yacon provide insights into Asteraceae palaeo-polyploidization history and plant inulin production.</title>
        <authorList>
            <person name="Fan W."/>
            <person name="Wang S."/>
            <person name="Wang H."/>
            <person name="Wang A."/>
            <person name="Jiang F."/>
            <person name="Liu H."/>
            <person name="Zhao H."/>
            <person name="Xu D."/>
            <person name="Zhang Y."/>
        </authorList>
    </citation>
    <scope>NUCLEOTIDE SEQUENCE [LARGE SCALE GENOMIC DNA]</scope>
    <source>
        <strain evidence="2">cv. Niubang</strain>
    </source>
</reference>
<proteinExistence type="predicted"/>
<protein>
    <submittedName>
        <fullName evidence="1">Uncharacterized protein</fullName>
    </submittedName>
</protein>